<comment type="caution">
    <text evidence="1">The sequence shown here is derived from an EMBL/GenBank/DDBJ whole genome shotgun (WGS) entry which is preliminary data.</text>
</comment>
<dbReference type="Proteomes" id="UP000244722">
    <property type="component" value="Unassembled WGS sequence"/>
</dbReference>
<organism evidence="1 2">
    <name type="scientific">Tuber borchii</name>
    <name type="common">White truffle</name>
    <dbReference type="NCBI Taxonomy" id="42251"/>
    <lineage>
        <taxon>Eukaryota</taxon>
        <taxon>Fungi</taxon>
        <taxon>Dikarya</taxon>
        <taxon>Ascomycota</taxon>
        <taxon>Pezizomycotina</taxon>
        <taxon>Pezizomycetes</taxon>
        <taxon>Pezizales</taxon>
        <taxon>Tuberaceae</taxon>
        <taxon>Tuber</taxon>
    </lineage>
</organism>
<evidence type="ECO:0000313" key="2">
    <source>
        <dbReference type="Proteomes" id="UP000244722"/>
    </source>
</evidence>
<dbReference type="Pfam" id="PF05919">
    <property type="entry name" value="Mitovir_RNA_pol"/>
    <property type="match status" value="1"/>
</dbReference>
<keyword evidence="1" id="KW-0548">Nucleotidyltransferase</keyword>
<dbReference type="GO" id="GO:0003968">
    <property type="term" value="F:RNA-directed RNA polymerase activity"/>
    <property type="evidence" value="ECO:0007669"/>
    <property type="project" value="UniProtKB-KW"/>
</dbReference>
<dbReference type="InterPro" id="IPR008686">
    <property type="entry name" value="RNA_pol_mitovir"/>
</dbReference>
<reference evidence="1 2" key="1">
    <citation type="submission" date="2017-04" db="EMBL/GenBank/DDBJ databases">
        <title>Draft genome sequence of Tuber borchii Vittad., a whitish edible truffle.</title>
        <authorList>
            <consortium name="DOE Joint Genome Institute"/>
            <person name="Murat C."/>
            <person name="Kuo A."/>
            <person name="Barry K.W."/>
            <person name="Clum A."/>
            <person name="Dockter R.B."/>
            <person name="Fauchery L."/>
            <person name="Iotti M."/>
            <person name="Kohler A."/>
            <person name="Labutti K."/>
            <person name="Lindquist E.A."/>
            <person name="Lipzen A."/>
            <person name="Ohm R.A."/>
            <person name="Wang M."/>
            <person name="Grigoriev I.V."/>
            <person name="Zambonelli A."/>
            <person name="Martin F.M."/>
        </authorList>
    </citation>
    <scope>NUCLEOTIDE SEQUENCE [LARGE SCALE GENOMIC DNA]</scope>
    <source>
        <strain evidence="1 2">Tbo3840</strain>
    </source>
</reference>
<proteinExistence type="predicted"/>
<sequence length="77" mass="8320">MGAYSSFAMLALTNHVLVHMAMDGTAHYAPYGVLGDDVAIASRKVSNYYRDLLISLGVEINPIKGFDGGILEFAKQL</sequence>
<dbReference type="OrthoDB" id="1750590at2759"/>
<gene>
    <name evidence="1" type="ORF">B9Z19DRAFT_1098068</name>
</gene>
<keyword evidence="1" id="KW-0808">Transferase</keyword>
<dbReference type="AlphaFoldDB" id="A0A2T6Z9F4"/>
<protein>
    <submittedName>
        <fullName evidence="1">RNA-dependent RNA polymerase</fullName>
    </submittedName>
</protein>
<evidence type="ECO:0000313" key="1">
    <source>
        <dbReference type="EMBL" id="PUU72122.1"/>
    </source>
</evidence>
<dbReference type="EMBL" id="NESQ01000841">
    <property type="protein sequence ID" value="PUU72122.1"/>
    <property type="molecule type" value="Genomic_DNA"/>
</dbReference>
<name>A0A2T6Z9F4_TUBBO</name>
<keyword evidence="1" id="KW-0696">RNA-directed RNA polymerase</keyword>
<accession>A0A2T6Z9F4</accession>
<keyword evidence="2" id="KW-1185">Reference proteome</keyword>